<dbReference type="SMART" id="SM00233">
    <property type="entry name" value="PH"/>
    <property type="match status" value="1"/>
</dbReference>
<feature type="compositionally biased region" description="Polar residues" evidence="2">
    <location>
        <begin position="390"/>
        <end position="409"/>
    </location>
</feature>
<gene>
    <name evidence="4" type="ORF">PACTADRAFT_81808</name>
</gene>
<sequence>MDHYDNKKEETSGKRVSTQDLKTQFSDLQNKFFNEKSNSNDVNKKQSNLSSFARRKSREPDADKRASLASMPMPMQMQMPLMGGNSSHALSASGGSSGTSGTSAATMASAAGQNDVNFVVGLSENLLLECRRLNFENSKLSKELQESKNNADSISKQLNNIITINKKLLTQEDDLKEKNYLLENTFNDFKLKYDQLLGENQKTISKNLEIKSINDNLKNELEDYKNKNLESSQNFNQLKQQLKNENKLLKSQNEQLNDENDNLHKNCVELKDELKSIKSKQQLSTIPLLPFKQDLTFNDNNKSGDDSLIEEPSSSPIRNIDKDNLELEKITLNSNVLHLNEMINKLKSDNLKLKSEKNELEKKLTDSSIIVPSSNKILSGKKIKADSPRSPGSQYSILPSNRNSKYDSSMDTDWEELNIADNKPSLLPPFHENNTSSDEESDSGFAESSKQQHRLLSQELHEFEANQNNTNAIIDDYITKNNLKLIPIDQYNRLKKLEIAPQPTQLENSSMISAAEDFDIVALPNVEADSQKDKTSLEYLQQKCKEHNMVVVSNSDFQKLLDDKDELSNKLQSTSNIERQIVELNSLIGSLKSEKSSLIENIEQIKANHQSSLTTKNDEVLQLKQSLESLNNVNNENLLKLNSVNAAHADKMKDIANYETQLKEKNLMTAEYEKEIALLNANLDNIKETHTFEIKTLNDKIKDQEVSYSELLKLKEELENSKLNLTKQCDDLQLSLSSKDIAIDSLTSEKNDITQKFDALEKEFTSKIASYQLLVTQEQELRQKSDQLLNEKDVLISENNTLNSNLEKLEGNLKEYTELLSLKDNDIAEITSDLKNLKAEHSALAVNLNSLFAEKEELAKTSDLALATKNEDISNLTSQIESLEADKTELLNKSTELSNDLDSKTKDKVILEPAVYNMLLKDKSNLDAEIKEMKEKITKMDEEHNAVLKNKNNEISESLKELEALKFEKDELIDKSQKDNENHEMMVKAKEVEIDKLNASVLSVESLLKDHQNSFKDLMNDKNSLEIEIKNIKDENEALSSKIVELESSYNNSVEMENLLKSEKAELIDKEVKVRDEYNLTLQSKQEEVNVLTKRLESIDDLKPIVEAMNFVILDKDEYDSLVKLSEEELSLDELKEKAKSFNMELLPCERSSPAASKVSLSKAKFEELIKKEQQTDENFSVMNTIKSLGFVTLNNSDYKRLVENQKEYTPTISDVYNAAKGFNLTVMPTAEYKDLLKRRLEPTTAEELAILSKRLGYRIVPILDPSLNKGDGVSSLLSSSTDDDDFEDAASHLPSLSDNKSDHSISKLSINEFSDADEEYERLLLRAKSFGYDLIPIGEVDDRMHLSRRYVESDQETIESKSTEEDAEDTIHGPIFESGATYEASKDGFISIPTEDFELLSSTKILSMTEISKIVNNRGYVLIKENELEELKSELTTKSNDHAVLKNELMSIKKTKNEELPAKEDLVNGLSQFGMVAVNVDDYNNLLSQLKKLENNPQLDTLESVTTAASGLGLVTLSLEEYNALKEKSENNVFSLDDAKHLASENGMAIITFSRLQKLEKFEANKENITEADLIKHAPEFGLAVIPHSELSKVNRISATSNDLSEQRLIERANELGLVVISKDELAELKTPGSNISPNDLAMKAAEFDLVLVSQSSYDDLKKAAISNDHFKATSKEDIQTLAKGFGLLCVPESSFVATTVSRHPDVDNVVVVPTTYYNKLSRCLSLSVERISKSQLAEHAKKRGLILVEDRQASSDAGSVSLAAYQSPVIGDNMNETELKSYSGKPFNQVPRAESINGNLINSPSHFSLSTNISLTDRNMIPALTQTIIGEYLHKYYRRLGPFSSISENRHERYFWIHPYSLTLYWCNKNPVFGDPSSNKIRALAILAVDSVEDNNPLPPGLYHKSIIVRSSDRNIKITCPTRQRHNIWYNSLRYLIERTTDGLVFDDNGEDRNDDNYTADEFVHYDRANEQFRHSKPRATSNAFPHKGIRSLSNSISKQSLFSGPKT</sequence>
<evidence type="ECO:0000313" key="5">
    <source>
        <dbReference type="Proteomes" id="UP000094236"/>
    </source>
</evidence>
<dbReference type="GO" id="GO:0000226">
    <property type="term" value="P:microtubule cytoskeleton organization"/>
    <property type="evidence" value="ECO:0007669"/>
    <property type="project" value="TreeGrafter"/>
</dbReference>
<evidence type="ECO:0000259" key="3">
    <source>
        <dbReference type="SMART" id="SM00233"/>
    </source>
</evidence>
<dbReference type="GO" id="GO:0005938">
    <property type="term" value="C:cell cortex"/>
    <property type="evidence" value="ECO:0007669"/>
    <property type="project" value="InterPro"/>
</dbReference>
<dbReference type="EMBL" id="KV454016">
    <property type="protein sequence ID" value="ODV94211.1"/>
    <property type="molecule type" value="Genomic_DNA"/>
</dbReference>
<dbReference type="CDD" id="cd13365">
    <property type="entry name" value="PH_PLC_plant-like"/>
    <property type="match status" value="1"/>
</dbReference>
<reference evidence="5" key="1">
    <citation type="submission" date="2016-05" db="EMBL/GenBank/DDBJ databases">
        <title>Comparative genomics of biotechnologically important yeasts.</title>
        <authorList>
            <consortium name="DOE Joint Genome Institute"/>
            <person name="Riley R."/>
            <person name="Haridas S."/>
            <person name="Wolfe K.H."/>
            <person name="Lopes M.R."/>
            <person name="Hittinger C.T."/>
            <person name="Goker M."/>
            <person name="Salamov A."/>
            <person name="Wisecaver J."/>
            <person name="Long T.M."/>
            <person name="Aerts A.L."/>
            <person name="Barry K."/>
            <person name="Choi C."/>
            <person name="Clum A."/>
            <person name="Coughlan A.Y."/>
            <person name="Deshpande S."/>
            <person name="Douglass A.P."/>
            <person name="Hanson S.J."/>
            <person name="Klenk H.-P."/>
            <person name="Labutti K."/>
            <person name="Lapidus A."/>
            <person name="Lindquist E."/>
            <person name="Lipzen A."/>
            <person name="Meier-Kolthoff J.P."/>
            <person name="Ohm R.A."/>
            <person name="Otillar R.P."/>
            <person name="Pangilinan J."/>
            <person name="Peng Y."/>
            <person name="Rokas A."/>
            <person name="Rosa C.A."/>
            <person name="Scheuner C."/>
            <person name="Sibirny A.A."/>
            <person name="Slot J.C."/>
            <person name="Stielow J.B."/>
            <person name="Sun H."/>
            <person name="Kurtzman C.P."/>
            <person name="Blackwell M."/>
            <person name="Grigoriev I.V."/>
            <person name="Jeffries T.W."/>
        </authorList>
    </citation>
    <scope>NUCLEOTIDE SEQUENCE [LARGE SCALE GENOMIC DNA]</scope>
    <source>
        <strain evidence="5">NRRL Y-2460</strain>
    </source>
</reference>
<dbReference type="Proteomes" id="UP000094236">
    <property type="component" value="Unassembled WGS sequence"/>
</dbReference>
<protein>
    <recommendedName>
        <fullName evidence="3">PH domain-containing protein</fullName>
    </recommendedName>
</protein>
<dbReference type="GO" id="GO:0015631">
    <property type="term" value="F:tubulin binding"/>
    <property type="evidence" value="ECO:0007669"/>
    <property type="project" value="TreeGrafter"/>
</dbReference>
<dbReference type="InterPro" id="IPR001849">
    <property type="entry name" value="PH_domain"/>
</dbReference>
<feature type="region of interest" description="Disordered" evidence="2">
    <location>
        <begin position="1"/>
        <end position="104"/>
    </location>
</feature>
<dbReference type="Pfam" id="PF12814">
    <property type="entry name" value="Mcp5_PH"/>
    <property type="match status" value="1"/>
</dbReference>
<organism evidence="4 5">
    <name type="scientific">Pachysolen tannophilus NRRL Y-2460</name>
    <dbReference type="NCBI Taxonomy" id="669874"/>
    <lineage>
        <taxon>Eukaryota</taxon>
        <taxon>Fungi</taxon>
        <taxon>Dikarya</taxon>
        <taxon>Ascomycota</taxon>
        <taxon>Saccharomycotina</taxon>
        <taxon>Pichiomycetes</taxon>
        <taxon>Pachysolenaceae</taxon>
        <taxon>Pachysolen</taxon>
    </lineage>
</organism>
<dbReference type="SUPFAM" id="SSF50729">
    <property type="entry name" value="PH domain-like"/>
    <property type="match status" value="1"/>
</dbReference>
<dbReference type="GO" id="GO:0032065">
    <property type="term" value="P:maintenance of protein location in cell cortex"/>
    <property type="evidence" value="ECO:0007669"/>
    <property type="project" value="InterPro"/>
</dbReference>
<feature type="coiled-coil region" evidence="1">
    <location>
        <begin position="1075"/>
        <end position="1145"/>
    </location>
</feature>
<dbReference type="InterPro" id="IPR024774">
    <property type="entry name" value="PH_dom-Mcp5-type"/>
</dbReference>
<dbReference type="PANTHER" id="PTHR28190">
    <property type="entry name" value="NUCLEAR MIGRATION PROTEIN NUM1"/>
    <property type="match status" value="1"/>
</dbReference>
<dbReference type="GO" id="GO:0005739">
    <property type="term" value="C:mitochondrion"/>
    <property type="evidence" value="ECO:0007669"/>
    <property type="project" value="TreeGrafter"/>
</dbReference>
<evidence type="ECO:0000256" key="2">
    <source>
        <dbReference type="SAM" id="MobiDB-lite"/>
    </source>
</evidence>
<evidence type="ECO:0000256" key="1">
    <source>
        <dbReference type="SAM" id="Coils"/>
    </source>
</evidence>
<feature type="compositionally biased region" description="Low complexity" evidence="2">
    <location>
        <begin position="67"/>
        <end position="104"/>
    </location>
</feature>
<dbReference type="STRING" id="669874.A0A1E4TR06"/>
<feature type="region of interest" description="Disordered" evidence="2">
    <location>
        <begin position="1975"/>
        <end position="2010"/>
    </location>
</feature>
<feature type="compositionally biased region" description="Basic and acidic residues" evidence="2">
    <location>
        <begin position="1"/>
        <end position="13"/>
    </location>
</feature>
<evidence type="ECO:0000313" key="4">
    <source>
        <dbReference type="EMBL" id="ODV94211.1"/>
    </source>
</evidence>
<accession>A0A1E4TR06</accession>
<feature type="compositionally biased region" description="Polar residues" evidence="2">
    <location>
        <begin position="1994"/>
        <end position="2010"/>
    </location>
</feature>
<keyword evidence="1" id="KW-0175">Coiled coil</keyword>
<feature type="domain" description="PH" evidence="3">
    <location>
        <begin position="1829"/>
        <end position="1942"/>
    </location>
</feature>
<feature type="coiled-coil region" evidence="1">
    <location>
        <begin position="1422"/>
        <end position="1449"/>
    </location>
</feature>
<feature type="region of interest" description="Disordered" evidence="2">
    <location>
        <begin position="380"/>
        <end position="410"/>
    </location>
</feature>
<keyword evidence="5" id="KW-1185">Reference proteome</keyword>
<feature type="region of interest" description="Disordered" evidence="2">
    <location>
        <begin position="422"/>
        <end position="453"/>
    </location>
</feature>
<dbReference type="GO" id="GO:0005543">
    <property type="term" value="F:phospholipid binding"/>
    <property type="evidence" value="ECO:0007669"/>
    <property type="project" value="InterPro"/>
</dbReference>
<dbReference type="OrthoDB" id="2149224at2759"/>
<name>A0A1E4TR06_PACTA</name>
<proteinExistence type="predicted"/>
<feature type="coiled-coil region" evidence="1">
    <location>
        <begin position="588"/>
        <end position="1049"/>
    </location>
</feature>
<feature type="coiled-coil region" evidence="1">
    <location>
        <begin position="130"/>
        <end position="157"/>
    </location>
</feature>
<feature type="coiled-coil region" evidence="1">
    <location>
        <begin position="207"/>
        <end position="280"/>
    </location>
</feature>
<dbReference type="PANTHER" id="PTHR28190:SF1">
    <property type="entry name" value="NUCLEAR MIGRATION PROTEIN NUM1"/>
    <property type="match status" value="1"/>
</dbReference>
<feature type="region of interest" description="Disordered" evidence="2">
    <location>
        <begin position="295"/>
        <end position="315"/>
    </location>
</feature>
<feature type="compositionally biased region" description="Polar residues" evidence="2">
    <location>
        <begin position="14"/>
        <end position="51"/>
    </location>
</feature>
<dbReference type="InterPro" id="IPR053005">
    <property type="entry name" value="Nuclear_Pos-Cytoskel_Interact"/>
</dbReference>